<dbReference type="Proteomes" id="UP001186944">
    <property type="component" value="Unassembled WGS sequence"/>
</dbReference>
<keyword evidence="5 6" id="KW-0472">Membrane</keyword>
<keyword evidence="9" id="KW-1185">Reference proteome</keyword>
<sequence>MGHHSFDFVWDFSKCMFSCCVECWYGIATILFGFWIALFWGIQFGILAFQNVWICSPIFKCTKLNTECIRHCCNLYLGCCLTPLTESCGGIFVKFHRDRPRVAEEKPPVKPKKVTLQPPIQAIREPSFMARNAHKSISRQLGLFLPTKPNKVQDRGISDLEW</sequence>
<keyword evidence="7" id="KW-1133">Transmembrane helix</keyword>
<dbReference type="AlphaFoldDB" id="A0AA88Y2J1"/>
<dbReference type="PANTHER" id="PTHR10844">
    <property type="entry name" value="CAVEOLIN"/>
    <property type="match status" value="1"/>
</dbReference>
<evidence type="ECO:0000256" key="1">
    <source>
        <dbReference type="ARBA" id="ARBA00004202"/>
    </source>
</evidence>
<dbReference type="PANTHER" id="PTHR10844:SF19">
    <property type="entry name" value="CAVEOLIN-2"/>
    <property type="match status" value="1"/>
</dbReference>
<evidence type="ECO:0000256" key="5">
    <source>
        <dbReference type="ARBA" id="ARBA00023136"/>
    </source>
</evidence>
<dbReference type="InterPro" id="IPR001612">
    <property type="entry name" value="Caveolin"/>
</dbReference>
<dbReference type="Pfam" id="PF01146">
    <property type="entry name" value="Caveolin"/>
    <property type="match status" value="1"/>
</dbReference>
<comment type="function">
    <text evidence="6">May act as a scaffolding protein within caveolar membranes. Interacts directly with G-protein alpha subunits and can functionally regulate their activity.</text>
</comment>
<comment type="similarity">
    <text evidence="2 6">Belongs to the caveolin family.</text>
</comment>
<dbReference type="GO" id="GO:0005901">
    <property type="term" value="C:caveola"/>
    <property type="evidence" value="ECO:0007669"/>
    <property type="project" value="UniProtKB-SubCell"/>
</dbReference>
<keyword evidence="7" id="KW-0812">Transmembrane</keyword>
<evidence type="ECO:0000256" key="2">
    <source>
        <dbReference type="ARBA" id="ARBA00010988"/>
    </source>
</evidence>
<evidence type="ECO:0000256" key="6">
    <source>
        <dbReference type="RuleBase" id="RU000680"/>
    </source>
</evidence>
<dbReference type="GO" id="GO:0070836">
    <property type="term" value="P:caveola assembly"/>
    <property type="evidence" value="ECO:0007669"/>
    <property type="project" value="InterPro"/>
</dbReference>
<keyword evidence="3 6" id="KW-1003">Cell membrane</keyword>
<gene>
    <name evidence="8" type="ORF">FSP39_005576</name>
</gene>
<organism evidence="8 9">
    <name type="scientific">Pinctada imbricata</name>
    <name type="common">Atlantic pearl-oyster</name>
    <name type="synonym">Pinctada martensii</name>
    <dbReference type="NCBI Taxonomy" id="66713"/>
    <lineage>
        <taxon>Eukaryota</taxon>
        <taxon>Metazoa</taxon>
        <taxon>Spiralia</taxon>
        <taxon>Lophotrochozoa</taxon>
        <taxon>Mollusca</taxon>
        <taxon>Bivalvia</taxon>
        <taxon>Autobranchia</taxon>
        <taxon>Pteriomorphia</taxon>
        <taxon>Pterioida</taxon>
        <taxon>Pterioidea</taxon>
        <taxon>Pteriidae</taxon>
        <taxon>Pinctada</taxon>
    </lineage>
</organism>
<dbReference type="GO" id="GO:0060090">
    <property type="term" value="F:molecular adaptor activity"/>
    <property type="evidence" value="ECO:0007669"/>
    <property type="project" value="TreeGrafter"/>
</dbReference>
<evidence type="ECO:0000313" key="9">
    <source>
        <dbReference type="Proteomes" id="UP001186944"/>
    </source>
</evidence>
<evidence type="ECO:0000256" key="7">
    <source>
        <dbReference type="SAM" id="Phobius"/>
    </source>
</evidence>
<comment type="caution">
    <text evidence="8">The sequence shown here is derived from an EMBL/GenBank/DDBJ whole genome shotgun (WGS) entry which is preliminary data.</text>
</comment>
<feature type="transmembrane region" description="Helical" evidence="7">
    <location>
        <begin position="24"/>
        <end position="49"/>
    </location>
</feature>
<protein>
    <recommendedName>
        <fullName evidence="6">Caveolin</fullName>
    </recommendedName>
</protein>
<evidence type="ECO:0000256" key="3">
    <source>
        <dbReference type="ARBA" id="ARBA00022475"/>
    </source>
</evidence>
<keyword evidence="4 6" id="KW-0333">Golgi apparatus</keyword>
<evidence type="ECO:0000313" key="8">
    <source>
        <dbReference type="EMBL" id="KAK3094737.1"/>
    </source>
</evidence>
<dbReference type="GO" id="GO:0000139">
    <property type="term" value="C:Golgi membrane"/>
    <property type="evidence" value="ECO:0007669"/>
    <property type="project" value="UniProtKB-SubCell"/>
</dbReference>
<accession>A0AA88Y2J1</accession>
<comment type="subcellular location">
    <subcellularLocation>
        <location evidence="1 6">Cell membrane</location>
        <topology evidence="1 6">Peripheral membrane protein</topology>
    </subcellularLocation>
    <subcellularLocation>
        <location evidence="6">Golgi apparatus membrane</location>
        <topology evidence="6">Peripheral membrane protein</topology>
    </subcellularLocation>
    <subcellularLocation>
        <location evidence="6">Membrane</location>
        <location evidence="6">Caveola</location>
        <topology evidence="6">Peripheral membrane protein</topology>
    </subcellularLocation>
</comment>
<name>A0AA88Y2J1_PINIB</name>
<proteinExistence type="inferred from homology"/>
<evidence type="ECO:0000256" key="4">
    <source>
        <dbReference type="ARBA" id="ARBA00023034"/>
    </source>
</evidence>
<dbReference type="EMBL" id="VSWD01000008">
    <property type="protein sequence ID" value="KAK3094737.1"/>
    <property type="molecule type" value="Genomic_DNA"/>
</dbReference>
<reference evidence="8" key="1">
    <citation type="submission" date="2019-08" db="EMBL/GenBank/DDBJ databases">
        <title>The improved chromosome-level genome for the pearl oyster Pinctada fucata martensii using PacBio sequencing and Hi-C.</title>
        <authorList>
            <person name="Zheng Z."/>
        </authorList>
    </citation>
    <scope>NUCLEOTIDE SEQUENCE</scope>
    <source>
        <strain evidence="8">ZZ-2019</strain>
        <tissue evidence="8">Adductor muscle</tissue>
    </source>
</reference>